<evidence type="ECO:0000313" key="2">
    <source>
        <dbReference type="Proteomes" id="UP000199622"/>
    </source>
</evidence>
<proteinExistence type="predicted"/>
<protein>
    <submittedName>
        <fullName evidence="1">Uncharacterized protein</fullName>
    </submittedName>
</protein>
<accession>A0A1H4JLR7</accession>
<sequence>MTAQPAHEDATTSAPRCWCCGAERRDDELVHLGNHPEVAVCVGCARWLHRRATQLEDAQHPTIAGRWRSVVHSARTYVIDKGWHQRGVLGVLLRRIDRHLP</sequence>
<dbReference type="AlphaFoldDB" id="A0A1H4JLR7"/>
<gene>
    <name evidence="1" type="ORF">SAMN04489727_1996</name>
</gene>
<dbReference type="Proteomes" id="UP000199622">
    <property type="component" value="Unassembled WGS sequence"/>
</dbReference>
<dbReference type="EMBL" id="FNSO01000003">
    <property type="protein sequence ID" value="SEB46905.1"/>
    <property type="molecule type" value="Genomic_DNA"/>
</dbReference>
<keyword evidence="2" id="KW-1185">Reference proteome</keyword>
<reference evidence="2" key="1">
    <citation type="submission" date="2016-10" db="EMBL/GenBank/DDBJ databases">
        <authorList>
            <person name="Varghese N."/>
            <person name="Submissions S."/>
        </authorList>
    </citation>
    <scope>NUCLEOTIDE SEQUENCE [LARGE SCALE GENOMIC DNA]</scope>
    <source>
        <strain evidence="2">DSM 44544</strain>
    </source>
</reference>
<organism evidence="1 2">
    <name type="scientific">Amycolatopsis tolypomycina</name>
    <dbReference type="NCBI Taxonomy" id="208445"/>
    <lineage>
        <taxon>Bacteria</taxon>
        <taxon>Bacillati</taxon>
        <taxon>Actinomycetota</taxon>
        <taxon>Actinomycetes</taxon>
        <taxon>Pseudonocardiales</taxon>
        <taxon>Pseudonocardiaceae</taxon>
        <taxon>Amycolatopsis</taxon>
    </lineage>
</organism>
<evidence type="ECO:0000313" key="1">
    <source>
        <dbReference type="EMBL" id="SEB46905.1"/>
    </source>
</evidence>
<dbReference type="OrthoDB" id="3790091at2"/>
<name>A0A1H4JLR7_9PSEU</name>